<dbReference type="InterPro" id="IPR032808">
    <property type="entry name" value="DoxX"/>
</dbReference>
<feature type="transmembrane region" description="Helical" evidence="5">
    <location>
        <begin position="275"/>
        <end position="297"/>
    </location>
</feature>
<comment type="subcellular location">
    <subcellularLocation>
        <location evidence="1">Membrane</location>
        <topology evidence="1">Multi-pass membrane protein</topology>
    </subcellularLocation>
</comment>
<protein>
    <submittedName>
        <fullName evidence="6">DoxX family membrane protein</fullName>
    </submittedName>
</protein>
<gene>
    <name evidence="6" type="ORF">ACFSKX_18455</name>
</gene>
<sequence length="344" mass="37800">MRWCGFFTLFLCGSAFAHVNWFVDRNLKDSFADPYRIGERATLLIILGFLVVLLLAVQLDRYLSKAGYRDRFIVRIPPDTLAGILRFVFGLSLLLSSLQGSLFAPHFHPDGKLPLIMALQAGAGAALVMGRWLLVSTALLGCLYGYLIVSEGVLPCLEYVNIPGILLFIAIWRLAGGYRRELPTIAEGRGDIFPVAVSILRISLGVSLIFLGFSEKILNPHMAMAFLNEFSSVNFMQYFFESFNHRVFILCAGSAEVLFGVIYVLGLVTRLNTIALAFFLVASNSYFFAVGLEHLAWMEFSGHTSLLATALILVVAGRGAPLGARSSVFRGVCVPGGPDKMNRL</sequence>
<keyword evidence="4 5" id="KW-0472">Membrane</keyword>
<evidence type="ECO:0000256" key="3">
    <source>
        <dbReference type="ARBA" id="ARBA00022989"/>
    </source>
</evidence>
<keyword evidence="7" id="KW-1185">Reference proteome</keyword>
<feature type="transmembrane region" description="Helical" evidence="5">
    <location>
        <begin position="156"/>
        <end position="172"/>
    </location>
</feature>
<feature type="transmembrane region" description="Helical" evidence="5">
    <location>
        <begin position="246"/>
        <end position="268"/>
    </location>
</feature>
<proteinExistence type="predicted"/>
<organism evidence="6 7">
    <name type="scientific">Microbulbifer halophilus</name>
    <dbReference type="NCBI Taxonomy" id="453963"/>
    <lineage>
        <taxon>Bacteria</taxon>
        <taxon>Pseudomonadati</taxon>
        <taxon>Pseudomonadota</taxon>
        <taxon>Gammaproteobacteria</taxon>
        <taxon>Cellvibrionales</taxon>
        <taxon>Microbulbiferaceae</taxon>
        <taxon>Microbulbifer</taxon>
    </lineage>
</organism>
<evidence type="ECO:0000256" key="2">
    <source>
        <dbReference type="ARBA" id="ARBA00022692"/>
    </source>
</evidence>
<dbReference type="Proteomes" id="UP001597425">
    <property type="component" value="Unassembled WGS sequence"/>
</dbReference>
<evidence type="ECO:0000313" key="6">
    <source>
        <dbReference type="EMBL" id="MFD2312405.1"/>
    </source>
</evidence>
<reference evidence="7" key="1">
    <citation type="journal article" date="2019" name="Int. J. Syst. Evol. Microbiol.">
        <title>The Global Catalogue of Microorganisms (GCM) 10K type strain sequencing project: providing services to taxonomists for standard genome sequencing and annotation.</title>
        <authorList>
            <consortium name="The Broad Institute Genomics Platform"/>
            <consortium name="The Broad Institute Genome Sequencing Center for Infectious Disease"/>
            <person name="Wu L."/>
            <person name="Ma J."/>
        </authorList>
    </citation>
    <scope>NUCLEOTIDE SEQUENCE [LARGE SCALE GENOMIC DNA]</scope>
    <source>
        <strain evidence="7">KCTC 12848</strain>
    </source>
</reference>
<evidence type="ECO:0000256" key="5">
    <source>
        <dbReference type="SAM" id="Phobius"/>
    </source>
</evidence>
<evidence type="ECO:0000256" key="1">
    <source>
        <dbReference type="ARBA" id="ARBA00004141"/>
    </source>
</evidence>
<feature type="transmembrane region" description="Helical" evidence="5">
    <location>
        <begin position="192"/>
        <end position="211"/>
    </location>
</feature>
<feature type="transmembrane region" description="Helical" evidence="5">
    <location>
        <begin position="41"/>
        <end position="63"/>
    </location>
</feature>
<feature type="transmembrane region" description="Helical" evidence="5">
    <location>
        <begin position="124"/>
        <end position="149"/>
    </location>
</feature>
<accession>A0ABW5EII8</accession>
<keyword evidence="3 5" id="KW-1133">Transmembrane helix</keyword>
<evidence type="ECO:0000313" key="7">
    <source>
        <dbReference type="Proteomes" id="UP001597425"/>
    </source>
</evidence>
<dbReference type="Pfam" id="PF07681">
    <property type="entry name" value="DoxX"/>
    <property type="match status" value="1"/>
</dbReference>
<evidence type="ECO:0000256" key="4">
    <source>
        <dbReference type="ARBA" id="ARBA00023136"/>
    </source>
</evidence>
<keyword evidence="2 5" id="KW-0812">Transmembrane</keyword>
<comment type="caution">
    <text evidence="6">The sequence shown here is derived from an EMBL/GenBank/DDBJ whole genome shotgun (WGS) entry which is preliminary data.</text>
</comment>
<feature type="transmembrane region" description="Helical" evidence="5">
    <location>
        <begin position="303"/>
        <end position="320"/>
    </location>
</feature>
<name>A0ABW5EII8_9GAMM</name>
<dbReference type="RefSeq" id="WP_265723217.1">
    <property type="nucleotide sequence ID" value="NZ_JAPIVK010000042.1"/>
</dbReference>
<dbReference type="EMBL" id="JBHUJD010000041">
    <property type="protein sequence ID" value="MFD2312405.1"/>
    <property type="molecule type" value="Genomic_DNA"/>
</dbReference>